<dbReference type="Gene3D" id="3.40.800.10">
    <property type="entry name" value="Ureohydrolase domain"/>
    <property type="match status" value="1"/>
</dbReference>
<keyword evidence="2" id="KW-0479">Metal-binding</keyword>
<dbReference type="EMBL" id="CP101914">
    <property type="protein sequence ID" value="UUI03525.1"/>
    <property type="molecule type" value="Genomic_DNA"/>
</dbReference>
<evidence type="ECO:0000256" key="3">
    <source>
        <dbReference type="ARBA" id="ARBA00022801"/>
    </source>
</evidence>
<keyword evidence="3 4" id="KW-0378">Hydrolase</keyword>
<evidence type="ECO:0000256" key="4">
    <source>
        <dbReference type="RuleBase" id="RU003684"/>
    </source>
</evidence>
<dbReference type="InterPro" id="IPR006035">
    <property type="entry name" value="Ureohydrolase"/>
</dbReference>
<dbReference type="PANTHER" id="PTHR11358">
    <property type="entry name" value="ARGINASE/AGMATINASE"/>
    <property type="match status" value="1"/>
</dbReference>
<dbReference type="PRINTS" id="PR00116">
    <property type="entry name" value="ARGINASE"/>
</dbReference>
<dbReference type="RefSeq" id="WP_256708587.1">
    <property type="nucleotide sequence ID" value="NZ_CP101914.1"/>
</dbReference>
<organism evidence="5 6">
    <name type="scientific">Oceanobacillus jeddahense</name>
    <dbReference type="NCBI Taxonomy" id="1462527"/>
    <lineage>
        <taxon>Bacteria</taxon>
        <taxon>Bacillati</taxon>
        <taxon>Bacillota</taxon>
        <taxon>Bacilli</taxon>
        <taxon>Bacillales</taxon>
        <taxon>Bacillaceae</taxon>
        <taxon>Oceanobacillus</taxon>
    </lineage>
</organism>
<gene>
    <name evidence="5" type="ORF">NP439_02180</name>
</gene>
<name>A0ABY5JTC0_9BACI</name>
<protein>
    <submittedName>
        <fullName evidence="5">Agmatinase family protein</fullName>
    </submittedName>
</protein>
<dbReference type="PANTHER" id="PTHR11358:SF26">
    <property type="entry name" value="GUANIDINO ACID HYDROLASE, MITOCHONDRIAL"/>
    <property type="match status" value="1"/>
</dbReference>
<dbReference type="Proteomes" id="UP001059773">
    <property type="component" value="Chromosome"/>
</dbReference>
<dbReference type="InterPro" id="IPR023696">
    <property type="entry name" value="Ureohydrolase_dom_sf"/>
</dbReference>
<evidence type="ECO:0000256" key="2">
    <source>
        <dbReference type="ARBA" id="ARBA00022723"/>
    </source>
</evidence>
<dbReference type="PROSITE" id="PS01053">
    <property type="entry name" value="ARGINASE_1"/>
    <property type="match status" value="1"/>
</dbReference>
<dbReference type="CDD" id="cd09990">
    <property type="entry name" value="Agmatinase-like"/>
    <property type="match status" value="1"/>
</dbReference>
<evidence type="ECO:0000313" key="6">
    <source>
        <dbReference type="Proteomes" id="UP001059773"/>
    </source>
</evidence>
<reference evidence="5" key="1">
    <citation type="submission" date="2022-07" db="EMBL/GenBank/DDBJ databases">
        <title>FELIX.</title>
        <authorList>
            <person name="Wan K.H."/>
            <person name="Park S."/>
            <person name="Lawrence Q."/>
            <person name="Eichenberger J.P."/>
            <person name="Booth B.W."/>
            <person name="Piaggio A.J."/>
            <person name="Chandler J.C."/>
            <person name="Franklin A.B."/>
            <person name="Celniker S.E."/>
        </authorList>
    </citation>
    <scope>NUCLEOTIDE SEQUENCE</scope>
    <source>
        <strain evidence="5">QA-1986 374</strain>
    </source>
</reference>
<comment type="similarity">
    <text evidence="1">Belongs to the arginase family. Agmatinase subfamily.</text>
</comment>
<evidence type="ECO:0000256" key="1">
    <source>
        <dbReference type="ARBA" id="ARBA00009227"/>
    </source>
</evidence>
<dbReference type="PIRSF" id="PIRSF036979">
    <property type="entry name" value="Arginase"/>
    <property type="match status" value="1"/>
</dbReference>
<dbReference type="SUPFAM" id="SSF52768">
    <property type="entry name" value="Arginase/deacetylase"/>
    <property type="match status" value="1"/>
</dbReference>
<dbReference type="Pfam" id="PF00491">
    <property type="entry name" value="Arginase"/>
    <property type="match status" value="1"/>
</dbReference>
<evidence type="ECO:0000313" key="5">
    <source>
        <dbReference type="EMBL" id="UUI03525.1"/>
    </source>
</evidence>
<proteinExistence type="inferred from homology"/>
<accession>A0ABY5JTC0</accession>
<keyword evidence="6" id="KW-1185">Reference proteome</keyword>
<dbReference type="InterPro" id="IPR020855">
    <property type="entry name" value="Ureohydrolase_Mn_BS"/>
</dbReference>
<sequence length="295" mass="33241">MMNKETFGIVGFPWDGGASLGRPGARFAPQGIRDAYKWFENRIEDNQVYDVDKRKLYTLQDNSIIDYGDIDIVAYSTEKTFDNAKNKVAEMLNGGVFPFVLGGDHSISYPIIDALHDHTEGKIGIIQFDAHLDLVDDSPIQGKYSQSSQMRRAIELERISPEHVVQIGVRSFNYPWYADYLNEIGVVQYTAREVHSRNPKEIISEVINDKLKDVDHIYLTFDMDVLEPGFAPGTGANEPGGLTVVQAFSMLEELYNKVDVFDIAEVNPLYDVREITTSIAAKIMFECAVSRLAKE</sequence>
<dbReference type="PROSITE" id="PS51409">
    <property type="entry name" value="ARGINASE_2"/>
    <property type="match status" value="1"/>
</dbReference>